<gene>
    <name evidence="10" type="ORF">FBUS_09771</name>
</gene>
<reference evidence="10" key="1">
    <citation type="submission" date="2019-05" db="EMBL/GenBank/DDBJ databases">
        <title>Annotation for the trematode Fasciolopsis buski.</title>
        <authorList>
            <person name="Choi Y.-J."/>
        </authorList>
    </citation>
    <scope>NUCLEOTIDE SEQUENCE</scope>
    <source>
        <strain evidence="10">HT</strain>
        <tissue evidence="10">Whole worm</tissue>
    </source>
</reference>
<sequence>MRLASFFVVLVVGFAYCAKEDLYRVLKIDRGATLNVIKRQFRKLAAENHPDRNKGPEAKERYNQIAEAYEVYPKRIELQYFDLQPKIRRSFARELLALIPNLDTEFSGQIKLLSFDEMNTNEVLLEITPLKGYYAHASFVFRIRATPNYPFQLPAISCLSNVFHPNIGTDTMEGNVCLNLFANWCPRYGLEDLLNALLFLFYEPNFDEFLNGNVSVSENAPNMKQTIWKSLYGGFVNEIWYDPNAAWIQWVEGNGNHPFRQSSTKECFEQNILSTHVSLSLHQQPTTNNYYKQAISGQNTSAGSSIRFELPGYFMDEAYLELSYIRHITMRPINLDCDTVDAVKDLRRYYYLEQCNYNQEERMKELDLRSVTASTVEHYQYGFDSKQSAVFGFMISQPIESSCSDRYPFIYSRRDKENDFIFDLKQQTSQENLYFEPFLNGHPSPQEQPETAAELPHKISDGAAALLQGDTGMTVHELQMPENISKNDRDKLSATCFQPDIGGSSESTSSPVEPSNVLMESATSADELRYSEEDQWESTAKIEAENQDTISDPDSEELECAMDVNHLRRMLQSQEKSARQLWPWWWIVYQSRWPAYLAPRHITQVRRTRQRYDFVRASSVVLRSDLFRLGMSCDRTSVYLLLDSLSLSPFSPILNRAAASRMSGRKIVTWYGLDWYSVSDVFRPIHTHQSIDPRNHFHIPILPFTLFYLHNWIAYMSRVELYGSSLGYSRPRNPGALTSMASTCLTPANLGCGQCCYADGWPLWLLWRVSRWLCRLLATSCSRSIRGLDKCDPSSVKIAVGFPFSDLDEI</sequence>
<dbReference type="SUPFAM" id="SSF54495">
    <property type="entry name" value="UBC-like"/>
    <property type="match status" value="1"/>
</dbReference>
<dbReference type="GO" id="GO:0005783">
    <property type="term" value="C:endoplasmic reticulum"/>
    <property type="evidence" value="ECO:0007669"/>
    <property type="project" value="TreeGrafter"/>
</dbReference>
<dbReference type="EMBL" id="LUCM01002626">
    <property type="protein sequence ID" value="KAA0197082.1"/>
    <property type="molecule type" value="Genomic_DNA"/>
</dbReference>
<feature type="domain" description="UBC core" evidence="9">
    <location>
        <begin position="86"/>
        <end position="241"/>
    </location>
</feature>
<protein>
    <recommendedName>
        <fullName evidence="2">DnaJ homolog subfamily B member 9</fullName>
    </recommendedName>
    <alternativeName>
        <fullName evidence="3">Endoplasmic reticulum DNA J domain-containing protein 4</fullName>
    </alternativeName>
</protein>
<keyword evidence="11" id="KW-1185">Reference proteome</keyword>
<dbReference type="SMART" id="SM00271">
    <property type="entry name" value="DnaJ"/>
    <property type="match status" value="1"/>
</dbReference>
<dbReference type="Pfam" id="PF00226">
    <property type="entry name" value="DnaJ"/>
    <property type="match status" value="1"/>
</dbReference>
<dbReference type="GO" id="GO:0051787">
    <property type="term" value="F:misfolded protein binding"/>
    <property type="evidence" value="ECO:0007669"/>
    <property type="project" value="TreeGrafter"/>
</dbReference>
<dbReference type="Proteomes" id="UP000728185">
    <property type="component" value="Unassembled WGS sequence"/>
</dbReference>
<dbReference type="Pfam" id="PF00179">
    <property type="entry name" value="UQ_con"/>
    <property type="match status" value="1"/>
</dbReference>
<dbReference type="OrthoDB" id="9978460at2759"/>
<feature type="signal peptide" evidence="7">
    <location>
        <begin position="1"/>
        <end position="17"/>
    </location>
</feature>
<accession>A0A8E0VMI0</accession>
<dbReference type="GO" id="GO:0036503">
    <property type="term" value="P:ERAD pathway"/>
    <property type="evidence" value="ECO:0007669"/>
    <property type="project" value="TreeGrafter"/>
</dbReference>
<evidence type="ECO:0000313" key="10">
    <source>
        <dbReference type="EMBL" id="KAA0197082.1"/>
    </source>
</evidence>
<keyword evidence="1" id="KW-0143">Chaperone</keyword>
<evidence type="ECO:0000259" key="9">
    <source>
        <dbReference type="PROSITE" id="PS50127"/>
    </source>
</evidence>
<evidence type="ECO:0000313" key="11">
    <source>
        <dbReference type="Proteomes" id="UP000728185"/>
    </source>
</evidence>
<evidence type="ECO:0000256" key="6">
    <source>
        <dbReference type="SAM" id="MobiDB-lite"/>
    </source>
</evidence>
<dbReference type="InterPro" id="IPR001623">
    <property type="entry name" value="DnaJ_domain"/>
</dbReference>
<dbReference type="PRINTS" id="PR00625">
    <property type="entry name" value="JDOMAIN"/>
</dbReference>
<dbReference type="InterPro" id="IPR051948">
    <property type="entry name" value="Hsp70_co-chaperone_J-domain"/>
</dbReference>
<keyword evidence="7" id="KW-0732">Signal</keyword>
<dbReference type="PANTHER" id="PTHR44360">
    <property type="entry name" value="DNAJ HOMOLOG SUBFAMILY B MEMBER 9"/>
    <property type="match status" value="1"/>
</dbReference>
<dbReference type="InterPro" id="IPR016135">
    <property type="entry name" value="UBQ-conjugating_enzyme/RWD"/>
</dbReference>
<evidence type="ECO:0000256" key="7">
    <source>
        <dbReference type="SAM" id="SignalP"/>
    </source>
</evidence>
<dbReference type="SUPFAM" id="SSF46565">
    <property type="entry name" value="Chaperone J-domain"/>
    <property type="match status" value="1"/>
</dbReference>
<dbReference type="SMART" id="SM00212">
    <property type="entry name" value="UBCc"/>
    <property type="match status" value="1"/>
</dbReference>
<feature type="domain" description="J" evidence="8">
    <location>
        <begin position="21"/>
        <end position="85"/>
    </location>
</feature>
<comment type="function">
    <text evidence="4">Co-chaperone for Hsp70 protein HSPA5/BiP that acts as a key repressor of the ERN1/IRE1-mediated unfolded protein response (UPR). J domain-containing co-chaperones stimulate the ATPase activity of Hsp70 proteins and are required for efficient substrate recognition by Hsp70 proteins. In the unstressed endoplasmic reticulum, interacts with the luminal region of ERN1/IRE1 and selectively recruits HSPA5/BiP: HSPA5/BiP disrupts the dimerization of the active ERN1/IRE1 luminal region, thereby inactivating ERN1/IRE1. Also involved in endoplasmic reticulum-associated degradation (ERAD) of misfolded proteins. Required for survival of B-cell progenitors and normal antibody production.</text>
</comment>
<comment type="caution">
    <text evidence="10">The sequence shown here is derived from an EMBL/GenBank/DDBJ whole genome shotgun (WGS) entry which is preliminary data.</text>
</comment>
<dbReference type="AlphaFoldDB" id="A0A8E0VMI0"/>
<dbReference type="InterPro" id="IPR000608">
    <property type="entry name" value="UBC"/>
</dbReference>
<evidence type="ECO:0000256" key="1">
    <source>
        <dbReference type="ARBA" id="ARBA00023186"/>
    </source>
</evidence>
<organism evidence="10 11">
    <name type="scientific">Fasciolopsis buskii</name>
    <dbReference type="NCBI Taxonomy" id="27845"/>
    <lineage>
        <taxon>Eukaryota</taxon>
        <taxon>Metazoa</taxon>
        <taxon>Spiralia</taxon>
        <taxon>Lophotrochozoa</taxon>
        <taxon>Platyhelminthes</taxon>
        <taxon>Trematoda</taxon>
        <taxon>Digenea</taxon>
        <taxon>Plagiorchiida</taxon>
        <taxon>Echinostomata</taxon>
        <taxon>Echinostomatoidea</taxon>
        <taxon>Fasciolidae</taxon>
        <taxon>Fasciolopsis</taxon>
    </lineage>
</organism>
<evidence type="ECO:0000256" key="4">
    <source>
        <dbReference type="ARBA" id="ARBA00045428"/>
    </source>
</evidence>
<dbReference type="PROSITE" id="PS50076">
    <property type="entry name" value="DNAJ_2"/>
    <property type="match status" value="1"/>
</dbReference>
<dbReference type="PANTHER" id="PTHR44360:SF1">
    <property type="entry name" value="DNAJ HOMOLOG SUBFAMILY B MEMBER 9"/>
    <property type="match status" value="1"/>
</dbReference>
<dbReference type="PROSITE" id="PS50127">
    <property type="entry name" value="UBC_2"/>
    <property type="match status" value="1"/>
</dbReference>
<feature type="region of interest" description="Disordered" evidence="6">
    <location>
        <begin position="483"/>
        <end position="518"/>
    </location>
</feature>
<name>A0A8E0VMI0_9TREM</name>
<evidence type="ECO:0000256" key="5">
    <source>
        <dbReference type="ARBA" id="ARBA00046365"/>
    </source>
</evidence>
<evidence type="ECO:0000259" key="8">
    <source>
        <dbReference type="PROSITE" id="PS50076"/>
    </source>
</evidence>
<dbReference type="Gene3D" id="3.10.110.10">
    <property type="entry name" value="Ubiquitin Conjugating Enzyme"/>
    <property type="match status" value="1"/>
</dbReference>
<feature type="chain" id="PRO_5034780250" description="DnaJ homolog subfamily B member 9" evidence="7">
    <location>
        <begin position="18"/>
        <end position="810"/>
    </location>
</feature>
<evidence type="ECO:0000256" key="2">
    <source>
        <dbReference type="ARBA" id="ARBA00040158"/>
    </source>
</evidence>
<dbReference type="InterPro" id="IPR036869">
    <property type="entry name" value="J_dom_sf"/>
</dbReference>
<proteinExistence type="predicted"/>
<evidence type="ECO:0000256" key="3">
    <source>
        <dbReference type="ARBA" id="ARBA00041533"/>
    </source>
</evidence>
<feature type="compositionally biased region" description="Low complexity" evidence="6">
    <location>
        <begin position="504"/>
        <end position="515"/>
    </location>
</feature>
<comment type="subunit">
    <text evidence="5">Interacts with HSPA5/BiP; interaction is direct. Interacts with ERN1/IRE1 (via the luminal region). Interacts with DERL1.</text>
</comment>
<dbReference type="GO" id="GO:0051087">
    <property type="term" value="F:protein-folding chaperone binding"/>
    <property type="evidence" value="ECO:0007669"/>
    <property type="project" value="TreeGrafter"/>
</dbReference>
<dbReference type="CDD" id="cd23794">
    <property type="entry name" value="UBCc_UBE2F_UBE2M"/>
    <property type="match status" value="1"/>
</dbReference>
<dbReference type="Gene3D" id="1.10.287.110">
    <property type="entry name" value="DnaJ domain"/>
    <property type="match status" value="1"/>
</dbReference>
<dbReference type="CDD" id="cd06257">
    <property type="entry name" value="DnaJ"/>
    <property type="match status" value="1"/>
</dbReference>